<dbReference type="AlphaFoldDB" id="A0A2S7FAI6"/>
<evidence type="ECO:0000256" key="3">
    <source>
        <dbReference type="ARBA" id="ARBA00023143"/>
    </source>
</evidence>
<gene>
    <name evidence="8" type="ORF">AWN73_02960</name>
</gene>
<keyword evidence="3 4" id="KW-0975">Bacterial flagellum</keyword>
<evidence type="ECO:0000259" key="5">
    <source>
        <dbReference type="Pfam" id="PF00460"/>
    </source>
</evidence>
<dbReference type="Pfam" id="PF22692">
    <property type="entry name" value="LlgE_F_G_D1"/>
    <property type="match status" value="1"/>
</dbReference>
<evidence type="ECO:0000259" key="6">
    <source>
        <dbReference type="Pfam" id="PF06429"/>
    </source>
</evidence>
<dbReference type="InterPro" id="IPR053967">
    <property type="entry name" value="LlgE_F_G-like_D1"/>
</dbReference>
<dbReference type="Pfam" id="PF06429">
    <property type="entry name" value="Flg_bbr_C"/>
    <property type="match status" value="1"/>
</dbReference>
<dbReference type="EMBL" id="LRDH01000107">
    <property type="protein sequence ID" value="PPV14688.1"/>
    <property type="molecule type" value="Genomic_DNA"/>
</dbReference>
<dbReference type="Pfam" id="PF00460">
    <property type="entry name" value="Flg_bb_rod"/>
    <property type="match status" value="1"/>
</dbReference>
<comment type="caution">
    <text evidence="8">The sequence shown here is derived from an EMBL/GenBank/DDBJ whole genome shotgun (WGS) entry which is preliminary data.</text>
</comment>
<comment type="similarity">
    <text evidence="2 4">Belongs to the flagella basal body rod proteins family.</text>
</comment>
<dbReference type="SUPFAM" id="SSF117143">
    <property type="entry name" value="Flagellar hook protein flgE"/>
    <property type="match status" value="1"/>
</dbReference>
<keyword evidence="8" id="KW-0966">Cell projection</keyword>
<comment type="subcellular location">
    <subcellularLocation>
        <location evidence="1 4">Bacterial flagellum basal body</location>
    </subcellularLocation>
</comment>
<dbReference type="GO" id="GO:0009425">
    <property type="term" value="C:bacterial-type flagellum basal body"/>
    <property type="evidence" value="ECO:0007669"/>
    <property type="project" value="UniProtKB-SubCell"/>
</dbReference>
<evidence type="ECO:0000256" key="4">
    <source>
        <dbReference type="RuleBase" id="RU362116"/>
    </source>
</evidence>
<keyword evidence="8" id="KW-0282">Flagellum</keyword>
<dbReference type="InterPro" id="IPR020013">
    <property type="entry name" value="Flagellar_FlgE/F/G"/>
</dbReference>
<dbReference type="Proteomes" id="UP000238081">
    <property type="component" value="Unassembled WGS sequence"/>
</dbReference>
<proteinExistence type="inferred from homology"/>
<name>A0A2S7FAI6_CLOBU</name>
<feature type="domain" description="Flagellar basal-body/hook protein C-terminal" evidence="6">
    <location>
        <begin position="333"/>
        <end position="376"/>
    </location>
</feature>
<dbReference type="InterPro" id="IPR001444">
    <property type="entry name" value="Flag_bb_rod_N"/>
</dbReference>
<reference evidence="8 9" key="1">
    <citation type="submission" date="2016-01" db="EMBL/GenBank/DDBJ databases">
        <title>Characterization of the Clostridium difficile lineages that are prevalent in Hong Kong and China.</title>
        <authorList>
            <person name="Kwok J.S.-L."/>
            <person name="Lam W.-Y."/>
            <person name="Ip M."/>
            <person name="Chan T.-F."/>
            <person name="Hawkey P.M."/>
            <person name="Tsui S.K.-W."/>
        </authorList>
    </citation>
    <scope>NUCLEOTIDE SEQUENCE [LARGE SCALE GENOMIC DNA]</scope>
    <source>
        <strain evidence="8 9">300064</strain>
    </source>
</reference>
<evidence type="ECO:0000313" key="9">
    <source>
        <dbReference type="Proteomes" id="UP000238081"/>
    </source>
</evidence>
<feature type="domain" description="Flagellar basal body rod protein N-terminal" evidence="5">
    <location>
        <begin position="5"/>
        <end position="35"/>
    </location>
</feature>
<dbReference type="InterPro" id="IPR010930">
    <property type="entry name" value="Flg_bb/hook_C_dom"/>
</dbReference>
<dbReference type="PANTHER" id="PTHR30435:SF1">
    <property type="entry name" value="FLAGELLAR HOOK PROTEIN FLGE"/>
    <property type="match status" value="1"/>
</dbReference>
<dbReference type="InterPro" id="IPR037925">
    <property type="entry name" value="FlgE/F/G-like"/>
</dbReference>
<keyword evidence="8" id="KW-0969">Cilium</keyword>
<dbReference type="GO" id="GO:0009424">
    <property type="term" value="C:bacterial-type flagellum hook"/>
    <property type="evidence" value="ECO:0007669"/>
    <property type="project" value="TreeGrafter"/>
</dbReference>
<organism evidence="8 9">
    <name type="scientific">Clostridium butyricum</name>
    <dbReference type="NCBI Taxonomy" id="1492"/>
    <lineage>
        <taxon>Bacteria</taxon>
        <taxon>Bacillati</taxon>
        <taxon>Bacillota</taxon>
        <taxon>Clostridia</taxon>
        <taxon>Eubacteriales</taxon>
        <taxon>Clostridiaceae</taxon>
        <taxon>Clostridium</taxon>
    </lineage>
</organism>
<evidence type="ECO:0000256" key="2">
    <source>
        <dbReference type="ARBA" id="ARBA00009677"/>
    </source>
</evidence>
<dbReference type="NCBIfam" id="TIGR03506">
    <property type="entry name" value="FlgEFG_subfam"/>
    <property type="match status" value="1"/>
</dbReference>
<accession>A0A2S7FAI6</accession>
<sequence>MLRCMYSGISGMKVNQQKLDVIGNNIANVGTTAFKSSRAEFSDMLYQNAGVATSPTSNKGGTNAKQVGLGAKLASIDRVMSQGNALSTGRTLDACVDGEGYFIVGNGLVDYTGAGTTVTKDGKLIGGNGMAINYTRDGNFQLDYEGNLVTSDGYRIMGYPLTATQPKTGTDTVPASGAAADGGSISNKEVTKTGIDSVEPGSAVYVDADGVLKAASDTLQPLRIPDSVFVPGDTTSAPATEDSWQKVQSFTIGKDGVITAVLANGKRTALGQVAMASFKNPAGLTAIGGNLYEVSANSGEVLIKTSVNIDKKADGTADTTTFDNSKGFGDIIQGCLEASNVDLTEQFTDMITATRSFQASSKMITTGDEILQTITGLMR</sequence>
<evidence type="ECO:0000256" key="1">
    <source>
        <dbReference type="ARBA" id="ARBA00004117"/>
    </source>
</evidence>
<comment type="function">
    <text evidence="4">A flexible structure which links the flagellar filament to the drive apparatus in the basal body.</text>
</comment>
<dbReference type="GO" id="GO:0071978">
    <property type="term" value="P:bacterial-type flagellum-dependent swarming motility"/>
    <property type="evidence" value="ECO:0007669"/>
    <property type="project" value="TreeGrafter"/>
</dbReference>
<dbReference type="GO" id="GO:0005829">
    <property type="term" value="C:cytosol"/>
    <property type="evidence" value="ECO:0007669"/>
    <property type="project" value="TreeGrafter"/>
</dbReference>
<evidence type="ECO:0000313" key="8">
    <source>
        <dbReference type="EMBL" id="PPV14688.1"/>
    </source>
</evidence>
<dbReference type="PANTHER" id="PTHR30435">
    <property type="entry name" value="FLAGELLAR PROTEIN"/>
    <property type="match status" value="1"/>
</dbReference>
<evidence type="ECO:0000259" key="7">
    <source>
        <dbReference type="Pfam" id="PF22692"/>
    </source>
</evidence>
<dbReference type="RefSeq" id="WP_043663209.1">
    <property type="nucleotide sequence ID" value="NZ_JSEG01000006.1"/>
</dbReference>
<protein>
    <recommendedName>
        <fullName evidence="4">Flagellar hook protein FlgE</fullName>
    </recommendedName>
</protein>
<feature type="domain" description="Flagellar hook protein FlgE/F/G-like D1" evidence="7">
    <location>
        <begin position="132"/>
        <end position="259"/>
    </location>
</feature>